<comment type="caution">
    <text evidence="1">The sequence shown here is derived from an EMBL/GenBank/DDBJ whole genome shotgun (WGS) entry which is preliminary data.</text>
</comment>
<gene>
    <name evidence="1" type="ORF">EVAR_102923_1</name>
</gene>
<protein>
    <submittedName>
        <fullName evidence="1">Uncharacterized protein</fullName>
    </submittedName>
</protein>
<name>A0A4C2A0M1_EUMVA</name>
<accession>A0A4C2A0M1</accession>
<keyword evidence="2" id="KW-1185">Reference proteome</keyword>
<dbReference type="EMBL" id="BGZK01002484">
    <property type="protein sequence ID" value="GBP94276.1"/>
    <property type="molecule type" value="Genomic_DNA"/>
</dbReference>
<evidence type="ECO:0000313" key="2">
    <source>
        <dbReference type="Proteomes" id="UP000299102"/>
    </source>
</evidence>
<dbReference type="Proteomes" id="UP000299102">
    <property type="component" value="Unassembled WGS sequence"/>
</dbReference>
<proteinExistence type="predicted"/>
<evidence type="ECO:0000313" key="1">
    <source>
        <dbReference type="EMBL" id="GBP94276.1"/>
    </source>
</evidence>
<sequence>MRPTLCAARPAVGGVRGRNVWSGPAARDANIWAAGDVRSRVQPDLVDYRSSCRYQNSCHMDSQLSTHTHTHTRTHTHAHTHTHTAEHSVIDRILLRRLNERRQASITSTAHACRRSPNTQWLTVSRHI</sequence>
<reference evidence="1 2" key="1">
    <citation type="journal article" date="2019" name="Commun. Biol.">
        <title>The bagworm genome reveals a unique fibroin gene that provides high tensile strength.</title>
        <authorList>
            <person name="Kono N."/>
            <person name="Nakamura H."/>
            <person name="Ohtoshi R."/>
            <person name="Tomita M."/>
            <person name="Numata K."/>
            <person name="Arakawa K."/>
        </authorList>
    </citation>
    <scope>NUCLEOTIDE SEQUENCE [LARGE SCALE GENOMIC DNA]</scope>
</reference>
<dbReference type="AlphaFoldDB" id="A0A4C2A0M1"/>
<organism evidence="1 2">
    <name type="scientific">Eumeta variegata</name>
    <name type="common">Bagworm moth</name>
    <name type="synonym">Eumeta japonica</name>
    <dbReference type="NCBI Taxonomy" id="151549"/>
    <lineage>
        <taxon>Eukaryota</taxon>
        <taxon>Metazoa</taxon>
        <taxon>Ecdysozoa</taxon>
        <taxon>Arthropoda</taxon>
        <taxon>Hexapoda</taxon>
        <taxon>Insecta</taxon>
        <taxon>Pterygota</taxon>
        <taxon>Neoptera</taxon>
        <taxon>Endopterygota</taxon>
        <taxon>Lepidoptera</taxon>
        <taxon>Glossata</taxon>
        <taxon>Ditrysia</taxon>
        <taxon>Tineoidea</taxon>
        <taxon>Psychidae</taxon>
        <taxon>Oiketicinae</taxon>
        <taxon>Eumeta</taxon>
    </lineage>
</organism>